<feature type="transmembrane region" description="Helical" evidence="1">
    <location>
        <begin position="102"/>
        <end position="126"/>
    </location>
</feature>
<organism evidence="2 3">
    <name type="scientific">Candidatus Lokiarchaeum ossiferum</name>
    <dbReference type="NCBI Taxonomy" id="2951803"/>
    <lineage>
        <taxon>Archaea</taxon>
        <taxon>Promethearchaeati</taxon>
        <taxon>Promethearchaeota</taxon>
        <taxon>Promethearchaeia</taxon>
        <taxon>Promethearchaeales</taxon>
        <taxon>Promethearchaeaceae</taxon>
        <taxon>Candidatus Lokiarchaeum</taxon>
    </lineage>
</organism>
<feature type="transmembrane region" description="Helical" evidence="1">
    <location>
        <begin position="6"/>
        <end position="22"/>
    </location>
</feature>
<accession>A0ABY6HUK4</accession>
<evidence type="ECO:0008006" key="4">
    <source>
        <dbReference type="Google" id="ProtNLM"/>
    </source>
</evidence>
<dbReference type="EMBL" id="CP104013">
    <property type="protein sequence ID" value="UYP47200.1"/>
    <property type="molecule type" value="Genomic_DNA"/>
</dbReference>
<protein>
    <recommendedName>
        <fullName evidence="4">DUF998 domain-containing protein</fullName>
    </recommendedName>
</protein>
<gene>
    <name evidence="2" type="ORF">NEF87_003485</name>
</gene>
<keyword evidence="1" id="KW-1133">Transmembrane helix</keyword>
<feature type="transmembrane region" description="Helical" evidence="1">
    <location>
        <begin position="173"/>
        <end position="190"/>
    </location>
</feature>
<evidence type="ECO:0000313" key="2">
    <source>
        <dbReference type="EMBL" id="UYP47200.1"/>
    </source>
</evidence>
<name>A0ABY6HUK4_9ARCH</name>
<feature type="transmembrane region" description="Helical" evidence="1">
    <location>
        <begin position="146"/>
        <end position="166"/>
    </location>
</feature>
<feature type="transmembrane region" description="Helical" evidence="1">
    <location>
        <begin position="69"/>
        <end position="90"/>
    </location>
</feature>
<keyword evidence="1" id="KW-0812">Transmembrane</keyword>
<proteinExistence type="predicted"/>
<dbReference type="Proteomes" id="UP001208689">
    <property type="component" value="Chromosome"/>
</dbReference>
<sequence length="235" mass="26200">MISNIIFPILAVLFIVLLVFSIKTMKNTLYLDGTIMIVIIGLIYDTIVVSIGTLLGESELLHTLNFGRFIIHAFFTPLLIPAGITLLNFYRVDRGKSKLIPSYLTWGITIAFIFFGVFTHLLGITLEPRYFDGILYYTQSHTAAKSFPYASVAVVVICIGLGGAIFHESRKHSWYLLAGGIIIFIMSALPASIFGLVFGSLGELVLLFSMVWTFRSIKNEEQEPRSNEKIIPLAI</sequence>
<feature type="transmembrane region" description="Helical" evidence="1">
    <location>
        <begin position="29"/>
        <end position="49"/>
    </location>
</feature>
<keyword evidence="1" id="KW-0472">Membrane</keyword>
<keyword evidence="3" id="KW-1185">Reference proteome</keyword>
<reference evidence="2" key="1">
    <citation type="submission" date="2022-09" db="EMBL/GenBank/DDBJ databases">
        <title>Actin cytoskeleton and complex cell architecture in an #Asgard archaeon.</title>
        <authorList>
            <person name="Ponce Toledo R.I."/>
            <person name="Schleper C."/>
            <person name="Rodrigues Oliveira T."/>
            <person name="Wollweber F."/>
            <person name="Xu J."/>
            <person name="Rittmann S."/>
            <person name="Klingl A."/>
            <person name="Pilhofer M."/>
        </authorList>
    </citation>
    <scope>NUCLEOTIDE SEQUENCE</scope>
    <source>
        <strain evidence="2">B-35</strain>
    </source>
</reference>
<evidence type="ECO:0000256" key="1">
    <source>
        <dbReference type="SAM" id="Phobius"/>
    </source>
</evidence>
<evidence type="ECO:0000313" key="3">
    <source>
        <dbReference type="Proteomes" id="UP001208689"/>
    </source>
</evidence>